<dbReference type="InterPro" id="IPR011990">
    <property type="entry name" value="TPR-like_helical_dom_sf"/>
</dbReference>
<sequence>MDTNLLNNYVLKAIDAYPYELEETVENLNYALSYQSNNAYALYLMARLQAEQFGDYTMAKQYYAEALACKMDFQKVYPRYIQVLLDNEDFNEAQKLIDFALTVKGIDKGSIWCKQGQLYEIKLKHKKAIKALKTAKQFGFNNDFISYIDTEISRNKSKIKSNKKPSKSKTKKKKCCNKKKKQK</sequence>
<feature type="region of interest" description="Disordered" evidence="1">
    <location>
        <begin position="155"/>
        <end position="183"/>
    </location>
</feature>
<keyword evidence="3" id="KW-1185">Reference proteome</keyword>
<dbReference type="Proteomes" id="UP000605013">
    <property type="component" value="Unassembled WGS sequence"/>
</dbReference>
<evidence type="ECO:0000256" key="1">
    <source>
        <dbReference type="SAM" id="MobiDB-lite"/>
    </source>
</evidence>
<organism evidence="2 3">
    <name type="scientific">Olleya sediminilitoris</name>
    <dbReference type="NCBI Taxonomy" id="2795739"/>
    <lineage>
        <taxon>Bacteria</taxon>
        <taxon>Pseudomonadati</taxon>
        <taxon>Bacteroidota</taxon>
        <taxon>Flavobacteriia</taxon>
        <taxon>Flavobacteriales</taxon>
        <taxon>Flavobacteriaceae</taxon>
    </lineage>
</organism>
<evidence type="ECO:0000313" key="2">
    <source>
        <dbReference type="EMBL" id="MBL7558381.1"/>
    </source>
</evidence>
<name>A0ABS1WGY0_9FLAO</name>
<proteinExistence type="predicted"/>
<gene>
    <name evidence="2" type="ORF">JAO71_01085</name>
</gene>
<evidence type="ECO:0008006" key="4">
    <source>
        <dbReference type="Google" id="ProtNLM"/>
    </source>
</evidence>
<dbReference type="Gene3D" id="1.25.40.10">
    <property type="entry name" value="Tetratricopeptide repeat domain"/>
    <property type="match status" value="1"/>
</dbReference>
<dbReference type="SUPFAM" id="SSF48452">
    <property type="entry name" value="TPR-like"/>
    <property type="match status" value="1"/>
</dbReference>
<protein>
    <recommendedName>
        <fullName evidence="4">Tetratricopeptide repeat protein</fullName>
    </recommendedName>
</protein>
<dbReference type="RefSeq" id="WP_116823701.1">
    <property type="nucleotide sequence ID" value="NZ_JAEMEF010000001.1"/>
</dbReference>
<reference evidence="2 3" key="1">
    <citation type="submission" date="2020-12" db="EMBL/GenBank/DDBJ databases">
        <title>Olleya sediminilitoris sp. nov., isolated from a tidal flat.</title>
        <authorList>
            <person name="Park S."/>
            <person name="Yoon J.-H."/>
        </authorList>
    </citation>
    <scope>NUCLEOTIDE SEQUENCE [LARGE SCALE GENOMIC DNA]</scope>
    <source>
        <strain evidence="2 3">YSTF-M6</strain>
    </source>
</reference>
<comment type="caution">
    <text evidence="2">The sequence shown here is derived from an EMBL/GenBank/DDBJ whole genome shotgun (WGS) entry which is preliminary data.</text>
</comment>
<evidence type="ECO:0000313" key="3">
    <source>
        <dbReference type="Proteomes" id="UP000605013"/>
    </source>
</evidence>
<dbReference type="EMBL" id="JAEMEF010000001">
    <property type="protein sequence ID" value="MBL7558381.1"/>
    <property type="molecule type" value="Genomic_DNA"/>
</dbReference>
<accession>A0ABS1WGY0</accession>